<proteinExistence type="predicted"/>
<evidence type="ECO:0000313" key="2">
    <source>
        <dbReference type="EMBL" id="RRS03356.1"/>
    </source>
</evidence>
<accession>A0A3R8U2L2</accession>
<dbReference type="EMBL" id="RSED01000012">
    <property type="protein sequence ID" value="RRS03356.1"/>
    <property type="molecule type" value="Genomic_DNA"/>
</dbReference>
<dbReference type="Pfam" id="PF01575">
    <property type="entry name" value="MaoC_dehydratas"/>
    <property type="match status" value="1"/>
</dbReference>
<organism evidence="2 3">
    <name type="scientific">Aquabacterium soli</name>
    <dbReference type="NCBI Taxonomy" id="2493092"/>
    <lineage>
        <taxon>Bacteria</taxon>
        <taxon>Pseudomonadati</taxon>
        <taxon>Pseudomonadota</taxon>
        <taxon>Betaproteobacteria</taxon>
        <taxon>Burkholderiales</taxon>
        <taxon>Aquabacterium</taxon>
    </lineage>
</organism>
<comment type="caution">
    <text evidence="2">The sequence shown here is derived from an EMBL/GenBank/DDBJ whole genome shotgun (WGS) entry which is preliminary data.</text>
</comment>
<dbReference type="PANTHER" id="PTHR42993">
    <property type="entry name" value="MAOC-LIKE DEHYDRATASE DOMAIN-CONTAINING PROTEIN"/>
    <property type="match status" value="1"/>
</dbReference>
<dbReference type="Proteomes" id="UP000269265">
    <property type="component" value="Unassembled WGS sequence"/>
</dbReference>
<gene>
    <name evidence="2" type="ORF">EIP75_15500</name>
</gene>
<dbReference type="Gene3D" id="3.10.129.10">
    <property type="entry name" value="Hotdog Thioesterase"/>
    <property type="match status" value="1"/>
</dbReference>
<protein>
    <submittedName>
        <fullName evidence="2">MaoC family dehydratase</fullName>
    </submittedName>
</protein>
<evidence type="ECO:0000313" key="3">
    <source>
        <dbReference type="Proteomes" id="UP000269265"/>
    </source>
</evidence>
<feature type="domain" description="MaoC-like" evidence="1">
    <location>
        <begin position="16"/>
        <end position="122"/>
    </location>
</feature>
<reference evidence="2 3" key="1">
    <citation type="submission" date="2018-12" db="EMBL/GenBank/DDBJ databases">
        <title>The whole draft genome of Aquabacterium sp. SJQ9.</title>
        <authorList>
            <person name="Sun L."/>
            <person name="Gao X."/>
            <person name="Chen W."/>
            <person name="Huang K."/>
        </authorList>
    </citation>
    <scope>NUCLEOTIDE SEQUENCE [LARGE SCALE GENOMIC DNA]</scope>
    <source>
        <strain evidence="2 3">SJQ9</strain>
    </source>
</reference>
<dbReference type="OrthoDB" id="9801735at2"/>
<evidence type="ECO:0000259" key="1">
    <source>
        <dbReference type="Pfam" id="PF01575"/>
    </source>
</evidence>
<dbReference type="InterPro" id="IPR002539">
    <property type="entry name" value="MaoC-like_dom"/>
</dbReference>
<dbReference type="AlphaFoldDB" id="A0A3R8U2L2"/>
<name>A0A3R8U2L2_9BURK</name>
<dbReference type="CDD" id="cd03450">
    <property type="entry name" value="NodN"/>
    <property type="match status" value="1"/>
</dbReference>
<dbReference type="InterPro" id="IPR039375">
    <property type="entry name" value="NodN-like"/>
</dbReference>
<dbReference type="RefSeq" id="WP_125244185.1">
    <property type="nucleotide sequence ID" value="NZ_RSED01000012.1"/>
</dbReference>
<sequence>MSRKVTFQSLDDLKAHAGQDITTTDWLQVDQTRIQQFADATGDQQWIHTDPARAKAESPFGTTVAHGFLTLSLLAEFLQSSIDCKGTRMGVNYGLNKVRFPAPVRSGDRIRCHVQLKTVEPLPDQAVQMTWGATIEIEGGDKPACVAEMLSRWYF</sequence>
<dbReference type="SUPFAM" id="SSF54637">
    <property type="entry name" value="Thioesterase/thiol ester dehydrase-isomerase"/>
    <property type="match status" value="1"/>
</dbReference>
<dbReference type="PANTHER" id="PTHR42993:SF1">
    <property type="entry name" value="MAOC-LIKE DEHYDRATASE DOMAIN-CONTAINING PROTEIN"/>
    <property type="match status" value="1"/>
</dbReference>
<dbReference type="InterPro" id="IPR029069">
    <property type="entry name" value="HotDog_dom_sf"/>
</dbReference>
<keyword evidence="3" id="KW-1185">Reference proteome</keyword>